<accession>A0ABP8ANT3</accession>
<organism evidence="1 2">
    <name type="scientific">Streptosporangium oxazolinicum</name>
    <dbReference type="NCBI Taxonomy" id="909287"/>
    <lineage>
        <taxon>Bacteria</taxon>
        <taxon>Bacillati</taxon>
        <taxon>Actinomycetota</taxon>
        <taxon>Actinomycetes</taxon>
        <taxon>Streptosporangiales</taxon>
        <taxon>Streptosporangiaceae</taxon>
        <taxon>Streptosporangium</taxon>
    </lineage>
</organism>
<reference evidence="2" key="1">
    <citation type="journal article" date="2019" name="Int. J. Syst. Evol. Microbiol.">
        <title>The Global Catalogue of Microorganisms (GCM) 10K type strain sequencing project: providing services to taxonomists for standard genome sequencing and annotation.</title>
        <authorList>
            <consortium name="The Broad Institute Genomics Platform"/>
            <consortium name="The Broad Institute Genome Sequencing Center for Infectious Disease"/>
            <person name="Wu L."/>
            <person name="Ma J."/>
        </authorList>
    </citation>
    <scope>NUCLEOTIDE SEQUENCE [LARGE SCALE GENOMIC DNA]</scope>
    <source>
        <strain evidence="2">JCM 17388</strain>
    </source>
</reference>
<gene>
    <name evidence="1" type="ORF">GCM10022252_19930</name>
</gene>
<sequence length="78" mass="8974">MTTLKTYTVTISGTEREDGEEPYTWAVSALNEADAIWRAKNIHADNNECDRSELQVEEIFEGLPDKDCGYHWNDHRSV</sequence>
<dbReference type="Proteomes" id="UP001501251">
    <property type="component" value="Unassembled WGS sequence"/>
</dbReference>
<evidence type="ECO:0000313" key="1">
    <source>
        <dbReference type="EMBL" id="GAA4187054.1"/>
    </source>
</evidence>
<evidence type="ECO:0000313" key="2">
    <source>
        <dbReference type="Proteomes" id="UP001501251"/>
    </source>
</evidence>
<name>A0ABP8ANT3_9ACTN</name>
<keyword evidence="2" id="KW-1185">Reference proteome</keyword>
<dbReference type="RefSeq" id="WP_344917373.1">
    <property type="nucleotide sequence ID" value="NZ_BAABAQ010000003.1"/>
</dbReference>
<dbReference type="EMBL" id="BAABAQ010000003">
    <property type="protein sequence ID" value="GAA4187054.1"/>
    <property type="molecule type" value="Genomic_DNA"/>
</dbReference>
<comment type="caution">
    <text evidence="1">The sequence shown here is derived from an EMBL/GenBank/DDBJ whole genome shotgun (WGS) entry which is preliminary data.</text>
</comment>
<protein>
    <submittedName>
        <fullName evidence="1">Uncharacterized protein</fullName>
    </submittedName>
</protein>
<proteinExistence type="predicted"/>